<dbReference type="InterPro" id="IPR029510">
    <property type="entry name" value="Ald_DH_CS_GLU"/>
</dbReference>
<feature type="active site" evidence="3">
    <location>
        <position position="251"/>
    </location>
</feature>
<protein>
    <submittedName>
        <fullName evidence="6">Aldehyde dehydrogenase</fullName>
    </submittedName>
</protein>
<dbReference type="Pfam" id="PF00171">
    <property type="entry name" value="Aldedh"/>
    <property type="match status" value="1"/>
</dbReference>
<keyword evidence="7" id="KW-1185">Reference proteome</keyword>
<keyword evidence="2 4" id="KW-0560">Oxidoreductase</keyword>
<accession>A0AA41YMJ7</accession>
<dbReference type="PROSITE" id="PS00070">
    <property type="entry name" value="ALDEHYDE_DEHYDR_CYS"/>
    <property type="match status" value="1"/>
</dbReference>
<comment type="similarity">
    <text evidence="1 4">Belongs to the aldehyde dehydrogenase family.</text>
</comment>
<reference evidence="6" key="2">
    <citation type="submission" date="2022-10" db="EMBL/GenBank/DDBJ databases">
        <authorList>
            <person name="Trinh H.N."/>
        </authorList>
    </citation>
    <scope>NUCLEOTIDE SEQUENCE</scope>
    <source>
        <strain evidence="6">RN2-1</strain>
    </source>
</reference>
<dbReference type="FunFam" id="3.40.605.10:FF:000007">
    <property type="entry name" value="NAD/NADP-dependent betaine aldehyde dehydrogenase"/>
    <property type="match status" value="1"/>
</dbReference>
<dbReference type="CDD" id="cd07114">
    <property type="entry name" value="ALDH_DhaS"/>
    <property type="match status" value="1"/>
</dbReference>
<dbReference type="InterPro" id="IPR016163">
    <property type="entry name" value="Ald_DH_C"/>
</dbReference>
<evidence type="ECO:0000256" key="4">
    <source>
        <dbReference type="RuleBase" id="RU003345"/>
    </source>
</evidence>
<dbReference type="SUPFAM" id="SSF53720">
    <property type="entry name" value="ALDH-like"/>
    <property type="match status" value="1"/>
</dbReference>
<evidence type="ECO:0000256" key="2">
    <source>
        <dbReference type="ARBA" id="ARBA00023002"/>
    </source>
</evidence>
<dbReference type="Gene3D" id="3.40.309.10">
    <property type="entry name" value="Aldehyde Dehydrogenase, Chain A, domain 2"/>
    <property type="match status" value="1"/>
</dbReference>
<evidence type="ECO:0000256" key="3">
    <source>
        <dbReference type="PROSITE-ProRule" id="PRU10007"/>
    </source>
</evidence>
<evidence type="ECO:0000259" key="5">
    <source>
        <dbReference type="Pfam" id="PF00171"/>
    </source>
</evidence>
<evidence type="ECO:0000313" key="6">
    <source>
        <dbReference type="EMBL" id="MCW3474748.1"/>
    </source>
</evidence>
<name>A0AA41YMJ7_9PROT</name>
<organism evidence="6 7">
    <name type="scientific">Limobrevibacterium gyesilva</name>
    <dbReference type="NCBI Taxonomy" id="2991712"/>
    <lineage>
        <taxon>Bacteria</taxon>
        <taxon>Pseudomonadati</taxon>
        <taxon>Pseudomonadota</taxon>
        <taxon>Alphaproteobacteria</taxon>
        <taxon>Acetobacterales</taxon>
        <taxon>Acetobacteraceae</taxon>
        <taxon>Limobrevibacterium</taxon>
    </lineage>
</organism>
<dbReference type="GO" id="GO:0016620">
    <property type="term" value="F:oxidoreductase activity, acting on the aldehyde or oxo group of donors, NAD or NADP as acceptor"/>
    <property type="evidence" value="ECO:0007669"/>
    <property type="project" value="InterPro"/>
</dbReference>
<dbReference type="AlphaFoldDB" id="A0AA41YMJ7"/>
<proteinExistence type="inferred from homology"/>
<dbReference type="FunFam" id="3.40.309.10:FF:000012">
    <property type="entry name" value="Betaine aldehyde dehydrogenase"/>
    <property type="match status" value="1"/>
</dbReference>
<feature type="domain" description="Aldehyde dehydrogenase" evidence="5">
    <location>
        <begin position="17"/>
        <end position="476"/>
    </location>
</feature>
<evidence type="ECO:0000313" key="7">
    <source>
        <dbReference type="Proteomes" id="UP001165679"/>
    </source>
</evidence>
<sequence>MVRSFEMYVDGAFSGAEQDRRFLSVNPATGEPWASIPDASAADVDRAIQAAHRAFRQGPWPKLGASERGELLRKLADRLARDGDSLGRIETTDTGKLLKETTWQAANTARIYSYYAGLADKLEGRIPPATGNKLLNLVFHEPVGVVAAIIPWNSQLQLASYKIAPALAAGNTIVVKASEDASAPLLAFARVMAEVGFPPGVFNVISGQADPCGIALTRHPLVRRIAFTGGLETARRIIPNTAHNIARLSLELGGKSPVIVFEDADLDSVVNGAMAGIFGASGQSCAAGSRLMLQDNIYDEVTARLVARTKAIRIGDPLDPATDMGPLATDKQRQRIEQLLAQSLTQGAKLLCGGERPADRENGFYYTPTIVACDSQDYPIVREELFGPVLSVLRFKDENEAIALADDSQYAFAGGVFTRDFPKALRVCRAIQAGRIWVNTYRATAANVPFGGFRSSGYGREGGIEALHDYTETKAVMINATGEPVADPFVMH</sequence>
<dbReference type="InterPro" id="IPR016161">
    <property type="entry name" value="Ald_DH/histidinol_DH"/>
</dbReference>
<dbReference type="Proteomes" id="UP001165679">
    <property type="component" value="Unassembled WGS sequence"/>
</dbReference>
<dbReference type="PROSITE" id="PS00687">
    <property type="entry name" value="ALDEHYDE_DEHYDR_GLU"/>
    <property type="match status" value="1"/>
</dbReference>
<dbReference type="InterPro" id="IPR016162">
    <property type="entry name" value="Ald_DH_N"/>
</dbReference>
<comment type="caution">
    <text evidence="6">The sequence shown here is derived from an EMBL/GenBank/DDBJ whole genome shotgun (WGS) entry which is preliminary data.</text>
</comment>
<evidence type="ECO:0000256" key="1">
    <source>
        <dbReference type="ARBA" id="ARBA00009986"/>
    </source>
</evidence>
<dbReference type="InterPro" id="IPR015590">
    <property type="entry name" value="Aldehyde_DH_dom"/>
</dbReference>
<dbReference type="Gene3D" id="3.40.605.10">
    <property type="entry name" value="Aldehyde Dehydrogenase, Chain A, domain 1"/>
    <property type="match status" value="1"/>
</dbReference>
<gene>
    <name evidence="6" type="ORF">OL599_09145</name>
</gene>
<dbReference type="EMBL" id="JAPDNT010000005">
    <property type="protein sequence ID" value="MCW3474748.1"/>
    <property type="molecule type" value="Genomic_DNA"/>
</dbReference>
<dbReference type="PANTHER" id="PTHR11699">
    <property type="entry name" value="ALDEHYDE DEHYDROGENASE-RELATED"/>
    <property type="match status" value="1"/>
</dbReference>
<dbReference type="InterPro" id="IPR016160">
    <property type="entry name" value="Ald_DH_CS_CYS"/>
</dbReference>
<dbReference type="RefSeq" id="WP_264713403.1">
    <property type="nucleotide sequence ID" value="NZ_JAPDNT010000005.1"/>
</dbReference>
<reference evidence="6" key="1">
    <citation type="submission" date="2022-09" db="EMBL/GenBank/DDBJ databases">
        <title>Rhodovastum sp. nov. RN2-1 isolated from soil in Seongnam, South Korea.</title>
        <authorList>
            <person name="Le N.T."/>
        </authorList>
    </citation>
    <scope>NUCLEOTIDE SEQUENCE</scope>
    <source>
        <strain evidence="6">RN2-1</strain>
    </source>
</reference>